<organism evidence="1 2">
    <name type="scientific">Phycomyces blakesleeanus (strain ATCC 8743b / DSM 1359 / FGSC 10004 / NBRC 33097 / NRRL 1555)</name>
    <dbReference type="NCBI Taxonomy" id="763407"/>
    <lineage>
        <taxon>Eukaryota</taxon>
        <taxon>Fungi</taxon>
        <taxon>Fungi incertae sedis</taxon>
        <taxon>Mucoromycota</taxon>
        <taxon>Mucoromycotina</taxon>
        <taxon>Mucoromycetes</taxon>
        <taxon>Mucorales</taxon>
        <taxon>Phycomycetaceae</taxon>
        <taxon>Phycomyces</taxon>
    </lineage>
</organism>
<dbReference type="EMBL" id="KV441028">
    <property type="protein sequence ID" value="OAD65393.1"/>
    <property type="molecule type" value="Genomic_DNA"/>
</dbReference>
<keyword evidence="2" id="KW-1185">Reference proteome</keyword>
<dbReference type="Proteomes" id="UP000077315">
    <property type="component" value="Unassembled WGS sequence"/>
</dbReference>
<protein>
    <submittedName>
        <fullName evidence="1">Uncharacterized protein</fullName>
    </submittedName>
</protein>
<proteinExistence type="predicted"/>
<accession>A0A162TA04</accession>
<reference evidence="2" key="1">
    <citation type="submission" date="2015-06" db="EMBL/GenBank/DDBJ databases">
        <title>Expansion of signal transduction pathways in fungi by whole-genome duplication.</title>
        <authorList>
            <consortium name="DOE Joint Genome Institute"/>
            <person name="Corrochano L.M."/>
            <person name="Kuo A."/>
            <person name="Marcet-Houben M."/>
            <person name="Polaino S."/>
            <person name="Salamov A."/>
            <person name="Villalobos J.M."/>
            <person name="Alvarez M.I."/>
            <person name="Avalos J."/>
            <person name="Benito E.P."/>
            <person name="Benoit I."/>
            <person name="Burger G."/>
            <person name="Camino L.P."/>
            <person name="Canovas D."/>
            <person name="Cerda-Olmedo E."/>
            <person name="Cheng J.-F."/>
            <person name="Dominguez A."/>
            <person name="Elias M."/>
            <person name="Eslava A.P."/>
            <person name="Glaser F."/>
            <person name="Grimwood J."/>
            <person name="Gutierrez G."/>
            <person name="Heitman J."/>
            <person name="Henrissat B."/>
            <person name="Iturriaga E.A."/>
            <person name="Lang B.F."/>
            <person name="Lavin J.L."/>
            <person name="Lee S."/>
            <person name="Li W."/>
            <person name="Lindquist E."/>
            <person name="Lopez-Garcia S."/>
            <person name="Luque E.M."/>
            <person name="Marcos A.T."/>
            <person name="Martin J."/>
            <person name="McCluskey K."/>
            <person name="Medina H.R."/>
            <person name="Miralles-Duran A."/>
            <person name="Miyazaki A."/>
            <person name="Munoz-Torres E."/>
            <person name="Oguiza J.A."/>
            <person name="Ohm R."/>
            <person name="Olmedo M."/>
            <person name="Orejas M."/>
            <person name="Ortiz-Castellanos L."/>
            <person name="Pisabarro A.G."/>
            <person name="Rodriguez-Romero J."/>
            <person name="Ruiz-Herrera J."/>
            <person name="Ruiz-Vazquez R."/>
            <person name="Sanz C."/>
            <person name="Schackwitz W."/>
            <person name="Schmutz J."/>
            <person name="Shahriari M."/>
            <person name="Shelest E."/>
            <person name="Silva-Franco F."/>
            <person name="Soanes D."/>
            <person name="Syed K."/>
            <person name="Tagua V.G."/>
            <person name="Talbot N.J."/>
            <person name="Thon M."/>
            <person name="De vries R.P."/>
            <person name="Wiebenga A."/>
            <person name="Yadav J.S."/>
            <person name="Braun E.L."/>
            <person name="Baker S."/>
            <person name="Garre V."/>
            <person name="Horwitz B."/>
            <person name="Torres-Martinez S."/>
            <person name="Idnurm A."/>
            <person name="Herrera-Estrella A."/>
            <person name="Gabaldon T."/>
            <person name="Grigoriev I.V."/>
        </authorList>
    </citation>
    <scope>NUCLEOTIDE SEQUENCE [LARGE SCALE GENOMIC DNA]</scope>
    <source>
        <strain evidence="2">NRRL 1555(-)</strain>
    </source>
</reference>
<dbReference type="OrthoDB" id="3261594at2759"/>
<dbReference type="GeneID" id="29003565"/>
<dbReference type="RefSeq" id="XP_018283433.1">
    <property type="nucleotide sequence ID" value="XM_018442659.1"/>
</dbReference>
<dbReference type="InParanoid" id="A0A162TA04"/>
<sequence>MTSTEENDYEAFVAAGEVQNTGDPMAIEFESNYIKSNEYGSNNYDSDSSNDYSSEHAHGYLHICNPLNSRNIPIESEVTENGNEETQVFFYKANTNAEAATLELFSIFVKNNISHNVFDKCVKILINILATTSSFMTYYKKNMLLKEEYTVHTDVYDMYKKGCVCFCVVKAGHQIFKIVTLSQQLKFKLSHSQKQARMAYGRSCIMADHVSEFLDVFNGNVVYRLCESSIVGQDNILITIFIDQFNSFDDTKMSATIIHIVNFNINLEERYKSDNMIQLAIISESKHPKNIGSFLESIIQDLQILTTSDIWIQAFTEQVNRYGFKGLNVFRDLPTLTSYVFFGLDEMHLLGYDIGKQLYTALGGKFQISSEITHNENQ</sequence>
<name>A0A162TA04_PHYB8</name>
<dbReference type="VEuPathDB" id="FungiDB:PHYBLDRAFT_72469"/>
<evidence type="ECO:0000313" key="1">
    <source>
        <dbReference type="EMBL" id="OAD65393.1"/>
    </source>
</evidence>
<evidence type="ECO:0000313" key="2">
    <source>
        <dbReference type="Proteomes" id="UP000077315"/>
    </source>
</evidence>
<dbReference type="AlphaFoldDB" id="A0A162TA04"/>
<gene>
    <name evidence="1" type="ORF">PHYBLDRAFT_72469</name>
</gene>